<dbReference type="SUPFAM" id="SSF90123">
    <property type="entry name" value="ABC transporter transmembrane region"/>
    <property type="match status" value="1"/>
</dbReference>
<proteinExistence type="predicted"/>
<evidence type="ECO:0000256" key="5">
    <source>
        <dbReference type="ARBA" id="ARBA00022840"/>
    </source>
</evidence>
<feature type="domain" description="ABC transmembrane type-1" evidence="10">
    <location>
        <begin position="28"/>
        <end position="314"/>
    </location>
</feature>
<dbReference type="InterPro" id="IPR027417">
    <property type="entry name" value="P-loop_NTPase"/>
</dbReference>
<evidence type="ECO:0000256" key="2">
    <source>
        <dbReference type="ARBA" id="ARBA00022448"/>
    </source>
</evidence>
<dbReference type="GO" id="GO:0015421">
    <property type="term" value="F:ABC-type oligopeptide transporter activity"/>
    <property type="evidence" value="ECO:0007669"/>
    <property type="project" value="TreeGrafter"/>
</dbReference>
<dbReference type="AlphaFoldDB" id="A0A9X5E3W5"/>
<feature type="transmembrane region" description="Helical" evidence="8">
    <location>
        <begin position="171"/>
        <end position="190"/>
    </location>
</feature>
<dbReference type="Pfam" id="PF00664">
    <property type="entry name" value="ABC_membrane"/>
    <property type="match status" value="1"/>
</dbReference>
<dbReference type="OrthoDB" id="544620at2"/>
<gene>
    <name evidence="11" type="ORF">QH73_0009360</name>
</gene>
<dbReference type="PROSITE" id="PS50929">
    <property type="entry name" value="ABC_TM1F"/>
    <property type="match status" value="1"/>
</dbReference>
<feature type="transmembrane region" description="Helical" evidence="8">
    <location>
        <begin position="68"/>
        <end position="89"/>
    </location>
</feature>
<keyword evidence="5 11" id="KW-0067">ATP-binding</keyword>
<evidence type="ECO:0000313" key="12">
    <source>
        <dbReference type="Proteomes" id="UP000031532"/>
    </source>
</evidence>
<dbReference type="InterPro" id="IPR039421">
    <property type="entry name" value="Type_1_exporter"/>
</dbReference>
<organism evidence="11 12">
    <name type="scientific">Scytonema millei VB511283</name>
    <dbReference type="NCBI Taxonomy" id="1245923"/>
    <lineage>
        <taxon>Bacteria</taxon>
        <taxon>Bacillati</taxon>
        <taxon>Cyanobacteriota</taxon>
        <taxon>Cyanophyceae</taxon>
        <taxon>Nostocales</taxon>
        <taxon>Scytonemataceae</taxon>
        <taxon>Scytonema</taxon>
    </lineage>
</organism>
<dbReference type="CDD" id="cd18564">
    <property type="entry name" value="ABC_6TM_exporter_like"/>
    <property type="match status" value="1"/>
</dbReference>
<evidence type="ECO:0000256" key="8">
    <source>
        <dbReference type="SAM" id="Phobius"/>
    </source>
</evidence>
<dbReference type="PROSITE" id="PS50893">
    <property type="entry name" value="ABC_TRANSPORTER_2"/>
    <property type="match status" value="1"/>
</dbReference>
<dbReference type="InterPro" id="IPR003439">
    <property type="entry name" value="ABC_transporter-like_ATP-bd"/>
</dbReference>
<dbReference type="Gene3D" id="1.20.1560.10">
    <property type="entry name" value="ABC transporter type 1, transmembrane domain"/>
    <property type="match status" value="1"/>
</dbReference>
<dbReference type="InterPro" id="IPR011527">
    <property type="entry name" value="ABC1_TM_dom"/>
</dbReference>
<dbReference type="SMART" id="SM00382">
    <property type="entry name" value="AAA"/>
    <property type="match status" value="1"/>
</dbReference>
<keyword evidence="2" id="KW-0813">Transport</keyword>
<dbReference type="FunFam" id="3.40.50.300:FF:000287">
    <property type="entry name" value="Multidrug ABC transporter ATP-binding protein"/>
    <property type="match status" value="1"/>
</dbReference>
<dbReference type="PANTHER" id="PTHR43394">
    <property type="entry name" value="ATP-DEPENDENT PERMEASE MDL1, MITOCHONDRIAL"/>
    <property type="match status" value="1"/>
</dbReference>
<dbReference type="GO" id="GO:0016887">
    <property type="term" value="F:ATP hydrolysis activity"/>
    <property type="evidence" value="ECO:0007669"/>
    <property type="project" value="InterPro"/>
</dbReference>
<comment type="caution">
    <text evidence="11">The sequence shown here is derived from an EMBL/GenBank/DDBJ whole genome shotgun (WGS) entry which is preliminary data.</text>
</comment>
<dbReference type="PANTHER" id="PTHR43394:SF1">
    <property type="entry name" value="ATP-BINDING CASSETTE SUB-FAMILY B MEMBER 10, MITOCHONDRIAL"/>
    <property type="match status" value="1"/>
</dbReference>
<feature type="transmembrane region" description="Helical" evidence="8">
    <location>
        <begin position="147"/>
        <end position="165"/>
    </location>
</feature>
<name>A0A9X5E3W5_9CYAN</name>
<dbReference type="SUPFAM" id="SSF52540">
    <property type="entry name" value="P-loop containing nucleoside triphosphate hydrolases"/>
    <property type="match status" value="1"/>
</dbReference>
<dbReference type="InterPro" id="IPR036640">
    <property type="entry name" value="ABC1_TM_sf"/>
</dbReference>
<feature type="transmembrane region" description="Helical" evidence="8">
    <location>
        <begin position="255"/>
        <end position="276"/>
    </location>
</feature>
<keyword evidence="12" id="KW-1185">Reference proteome</keyword>
<sequence>MIIILARKTLRYLLPYRFLFLVAIAQVILLNALELLKPWPLKLIIDNVQVGGQPLPWEFLKGLSREQLLLAICIGLVLIYLLWGSLSLLHNYTTISIGQRMVNDLRGDLYSHLQRLSLAFHNRQQVGDLLYRIATDTYAIQSLTMNTAIPILSAVVFLVGMFVIMVQLDPLLTFLALSVCPALFITLSLLNRPINKAATQSHQQESVVYSLVQRNISAMRIIQAFTKEDEEHNKFMAASRESLAARLRLYNLQSLYSGVVSLVSAVGTALVVWVAANQVLAGELTVGELVLFTSYLASLYDPINSISQTYGMTQWAQVGVMRVFEILDIERDLPEGTKTFPRVGAKGEIVWDSVSFDYLPNQPTLKHINLRVRAGEKVAIVGPTGAGKSTLVSLLPRFYDPQVGRVTIDGVDVREFQLKSLRRQIGMVLQPPIVFPLSFRENIAYGRPDAALSEVVSAARLARIHDLIVSTPEGYDTVVGERGATLSEGERQRLTIARAILLDAPILILDEPTSSVDAETEALIMEGLDRLTVGRTTLIIAHRLSTVRQADSIVVLRAGQIVEQGTFAELMSQKSAFAALYRTQFSLQGEK</sequence>
<evidence type="ECO:0000256" key="4">
    <source>
        <dbReference type="ARBA" id="ARBA00022741"/>
    </source>
</evidence>
<comment type="subcellular location">
    <subcellularLocation>
        <location evidence="1">Cell membrane</location>
        <topology evidence="1">Multi-pass membrane protein</topology>
    </subcellularLocation>
</comment>
<keyword evidence="7 8" id="KW-0472">Membrane</keyword>
<evidence type="ECO:0000256" key="3">
    <source>
        <dbReference type="ARBA" id="ARBA00022692"/>
    </source>
</evidence>
<keyword evidence="3 8" id="KW-0812">Transmembrane</keyword>
<dbReference type="EMBL" id="JTJC03000002">
    <property type="protein sequence ID" value="NHC34865.1"/>
    <property type="molecule type" value="Genomic_DNA"/>
</dbReference>
<evidence type="ECO:0000256" key="1">
    <source>
        <dbReference type="ARBA" id="ARBA00004651"/>
    </source>
</evidence>
<evidence type="ECO:0000256" key="6">
    <source>
        <dbReference type="ARBA" id="ARBA00022989"/>
    </source>
</evidence>
<feature type="domain" description="ABC transporter" evidence="9">
    <location>
        <begin position="349"/>
        <end position="583"/>
    </location>
</feature>
<reference evidence="11 12" key="1">
    <citation type="journal article" date="2015" name="Genome Announc.">
        <title>Draft Genome Sequence of the Terrestrial Cyanobacterium Scytonema millei VB511283, Isolated from Eastern India.</title>
        <authorList>
            <person name="Sen D."/>
            <person name="Chandrababunaidu M.M."/>
            <person name="Singh D."/>
            <person name="Sanghi N."/>
            <person name="Ghorai A."/>
            <person name="Mishra G.P."/>
            <person name="Madduluri M."/>
            <person name="Adhikary S.P."/>
            <person name="Tripathy S."/>
        </authorList>
    </citation>
    <scope>NUCLEOTIDE SEQUENCE [LARGE SCALE GENOMIC DNA]</scope>
    <source>
        <strain evidence="11 12">VB511283</strain>
    </source>
</reference>
<dbReference type="GO" id="GO:0005886">
    <property type="term" value="C:plasma membrane"/>
    <property type="evidence" value="ECO:0007669"/>
    <property type="project" value="UniProtKB-SubCell"/>
</dbReference>
<dbReference type="Gene3D" id="3.40.50.300">
    <property type="entry name" value="P-loop containing nucleotide triphosphate hydrolases"/>
    <property type="match status" value="1"/>
</dbReference>
<accession>A0A9X5E3W5</accession>
<evidence type="ECO:0000259" key="10">
    <source>
        <dbReference type="PROSITE" id="PS50929"/>
    </source>
</evidence>
<dbReference type="InterPro" id="IPR003593">
    <property type="entry name" value="AAA+_ATPase"/>
</dbReference>
<dbReference type="GO" id="GO:0005524">
    <property type="term" value="F:ATP binding"/>
    <property type="evidence" value="ECO:0007669"/>
    <property type="project" value="UniProtKB-KW"/>
</dbReference>
<evidence type="ECO:0000259" key="9">
    <source>
        <dbReference type="PROSITE" id="PS50893"/>
    </source>
</evidence>
<keyword evidence="4" id="KW-0547">Nucleotide-binding</keyword>
<evidence type="ECO:0000313" key="11">
    <source>
        <dbReference type="EMBL" id="NHC34865.1"/>
    </source>
</evidence>
<keyword evidence="6 8" id="KW-1133">Transmembrane helix</keyword>
<dbReference type="Pfam" id="PF00005">
    <property type="entry name" value="ABC_tran"/>
    <property type="match status" value="1"/>
</dbReference>
<dbReference type="Proteomes" id="UP000031532">
    <property type="component" value="Unassembled WGS sequence"/>
</dbReference>
<feature type="transmembrane region" description="Helical" evidence="8">
    <location>
        <begin position="12"/>
        <end position="33"/>
    </location>
</feature>
<evidence type="ECO:0000256" key="7">
    <source>
        <dbReference type="ARBA" id="ARBA00023136"/>
    </source>
</evidence>
<protein>
    <submittedName>
        <fullName evidence="11">ABC transporter ATP-binding protein</fullName>
    </submittedName>
</protein>